<evidence type="ECO:0000313" key="2">
    <source>
        <dbReference type="EMBL" id="KTE89256.1"/>
    </source>
</evidence>
<protein>
    <recommendedName>
        <fullName evidence="4">SHOCT domain-containing protein</fullName>
    </recommendedName>
</protein>
<dbReference type="Proteomes" id="UP000054623">
    <property type="component" value="Unassembled WGS sequence"/>
</dbReference>
<evidence type="ECO:0008006" key="4">
    <source>
        <dbReference type="Google" id="ProtNLM"/>
    </source>
</evidence>
<name>A0A0W1JD43_DESHA</name>
<feature type="transmembrane region" description="Helical" evidence="1">
    <location>
        <begin position="6"/>
        <end position="25"/>
    </location>
</feature>
<keyword evidence="1" id="KW-0812">Transmembrane</keyword>
<dbReference type="RefSeq" id="WP_005817362.1">
    <property type="nucleotide sequence ID" value="NZ_CABKQQ010000061.1"/>
</dbReference>
<dbReference type="EMBL" id="LOCK01000083">
    <property type="protein sequence ID" value="KTE89256.1"/>
    <property type="molecule type" value="Genomic_DNA"/>
</dbReference>
<proteinExistence type="predicted"/>
<accession>A0A0W1JD43</accession>
<keyword evidence="1" id="KW-0472">Membrane</keyword>
<sequence>MTIEGILVYSILLFIIIFLAVRLAIQPLIKNANNVAVNEEGELSLVKLQAIGVLDNHELEEVIQFYNQKKVSSKKMKELERYTKVLSELVRQGILTQEEYSRKMEKLRNYYFSDNSKA</sequence>
<reference evidence="2 3" key="1">
    <citation type="submission" date="2015-12" db="EMBL/GenBank/DDBJ databases">
        <title>Draft Genome Sequence of Desulfitobacterium hafniense Strain DH, a Sulfate-reducing Bacterium Isolated from Paddy Soils.</title>
        <authorList>
            <person name="Bao P."/>
            <person name="Zhang X."/>
            <person name="Li G."/>
        </authorList>
    </citation>
    <scope>NUCLEOTIDE SEQUENCE [LARGE SCALE GENOMIC DNA]</scope>
    <source>
        <strain evidence="2 3">DH</strain>
    </source>
</reference>
<dbReference type="AlphaFoldDB" id="A0A0W1JD43"/>
<evidence type="ECO:0000256" key="1">
    <source>
        <dbReference type="SAM" id="Phobius"/>
    </source>
</evidence>
<evidence type="ECO:0000313" key="3">
    <source>
        <dbReference type="Proteomes" id="UP000054623"/>
    </source>
</evidence>
<comment type="caution">
    <text evidence="2">The sequence shown here is derived from an EMBL/GenBank/DDBJ whole genome shotgun (WGS) entry which is preliminary data.</text>
</comment>
<keyword evidence="1" id="KW-1133">Transmembrane helix</keyword>
<dbReference type="OrthoDB" id="9914411at2"/>
<gene>
    <name evidence="2" type="ORF">AT727_12710</name>
</gene>
<organism evidence="2 3">
    <name type="scientific">Desulfitobacterium hafniense</name>
    <name type="common">Desulfitobacterium frappieri</name>
    <dbReference type="NCBI Taxonomy" id="49338"/>
    <lineage>
        <taxon>Bacteria</taxon>
        <taxon>Bacillati</taxon>
        <taxon>Bacillota</taxon>
        <taxon>Clostridia</taxon>
        <taxon>Eubacteriales</taxon>
        <taxon>Desulfitobacteriaceae</taxon>
        <taxon>Desulfitobacterium</taxon>
    </lineage>
</organism>